<evidence type="ECO:0000256" key="1">
    <source>
        <dbReference type="SAM" id="Coils"/>
    </source>
</evidence>
<dbReference type="HOGENOM" id="CLU_2266907_0_0_1"/>
<organism evidence="2 3">
    <name type="scientific">Nematostella vectensis</name>
    <name type="common">Starlet sea anemone</name>
    <dbReference type="NCBI Taxonomy" id="45351"/>
    <lineage>
        <taxon>Eukaryota</taxon>
        <taxon>Metazoa</taxon>
        <taxon>Cnidaria</taxon>
        <taxon>Anthozoa</taxon>
        <taxon>Hexacorallia</taxon>
        <taxon>Actiniaria</taxon>
        <taxon>Edwardsiidae</taxon>
        <taxon>Nematostella</taxon>
    </lineage>
</organism>
<protein>
    <submittedName>
        <fullName evidence="2">Uncharacterized protein</fullName>
    </submittedName>
</protein>
<sequence>MKKLSRSVPSAKLSRSVAEIIRAETEKIKASRTGFLSALTKKMNDVRRLATENGNIEEVKKKLQEAKESIDTFEKACDVYWEVLDEPGERKKRSNIIRRPTRS</sequence>
<dbReference type="Proteomes" id="UP000001593">
    <property type="component" value="Unassembled WGS sequence"/>
</dbReference>
<reference evidence="2 3" key="1">
    <citation type="journal article" date="2007" name="Science">
        <title>Sea anemone genome reveals ancestral eumetazoan gene repertoire and genomic organization.</title>
        <authorList>
            <person name="Putnam N.H."/>
            <person name="Srivastava M."/>
            <person name="Hellsten U."/>
            <person name="Dirks B."/>
            <person name="Chapman J."/>
            <person name="Salamov A."/>
            <person name="Terry A."/>
            <person name="Shapiro H."/>
            <person name="Lindquist E."/>
            <person name="Kapitonov V.V."/>
            <person name="Jurka J."/>
            <person name="Genikhovich G."/>
            <person name="Grigoriev I.V."/>
            <person name="Lucas S.M."/>
            <person name="Steele R.E."/>
            <person name="Finnerty J.R."/>
            <person name="Technau U."/>
            <person name="Martindale M.Q."/>
            <person name="Rokhsar D.S."/>
        </authorList>
    </citation>
    <scope>NUCLEOTIDE SEQUENCE [LARGE SCALE GENOMIC DNA]</scope>
    <source>
        <strain evidence="3">CH2 X CH6</strain>
    </source>
</reference>
<feature type="coiled-coil region" evidence="1">
    <location>
        <begin position="46"/>
        <end position="76"/>
    </location>
</feature>
<keyword evidence="3" id="KW-1185">Reference proteome</keyword>
<dbReference type="EMBL" id="DS469702">
    <property type="protein sequence ID" value="EDO35322.1"/>
    <property type="molecule type" value="Genomic_DNA"/>
</dbReference>
<dbReference type="InParanoid" id="A7SLV4"/>
<evidence type="ECO:0000313" key="2">
    <source>
        <dbReference type="EMBL" id="EDO35322.1"/>
    </source>
</evidence>
<accession>A7SLV4</accession>
<name>A7SLV4_NEMVE</name>
<proteinExistence type="predicted"/>
<evidence type="ECO:0000313" key="3">
    <source>
        <dbReference type="Proteomes" id="UP000001593"/>
    </source>
</evidence>
<keyword evidence="1" id="KW-0175">Coiled coil</keyword>
<dbReference type="AlphaFoldDB" id="A7SLV4"/>
<gene>
    <name evidence="2" type="ORF">NEMVEDRAFT_v1g214294</name>
</gene>